<evidence type="ECO:0000313" key="2">
    <source>
        <dbReference type="EMBL" id="CAE0690380.1"/>
    </source>
</evidence>
<sequence>MGWLTNTKRKRKPAGPAQPDQALNGGGTGAAPGAAAAPPAPARLGEAARTDAGAHEALGKAKYVELVDAVDGADADAAWAELPEGVRDLFVPVWKSNLGRLIAWRFTKVT</sequence>
<organism evidence="2">
    <name type="scientific">Pelagomonas calceolata</name>
    <dbReference type="NCBI Taxonomy" id="35677"/>
    <lineage>
        <taxon>Eukaryota</taxon>
        <taxon>Sar</taxon>
        <taxon>Stramenopiles</taxon>
        <taxon>Ochrophyta</taxon>
        <taxon>Pelagophyceae</taxon>
        <taxon>Pelagomonadales</taxon>
        <taxon>Pelagomonadaceae</taxon>
        <taxon>Pelagomonas</taxon>
    </lineage>
</organism>
<accession>A0A7S4E5G8</accession>
<reference evidence="2" key="1">
    <citation type="submission" date="2021-01" db="EMBL/GenBank/DDBJ databases">
        <authorList>
            <person name="Corre E."/>
            <person name="Pelletier E."/>
            <person name="Niang G."/>
            <person name="Scheremetjew M."/>
            <person name="Finn R."/>
            <person name="Kale V."/>
            <person name="Holt S."/>
            <person name="Cochrane G."/>
            <person name="Meng A."/>
            <person name="Brown T."/>
            <person name="Cohen L."/>
        </authorList>
    </citation>
    <scope>NUCLEOTIDE SEQUENCE</scope>
    <source>
        <strain evidence="2">CCMP1756</strain>
    </source>
</reference>
<gene>
    <name evidence="2" type="ORF">PCAL00307_LOCUS5816</name>
</gene>
<protein>
    <submittedName>
        <fullName evidence="2">Uncharacterized protein</fullName>
    </submittedName>
</protein>
<dbReference type="AlphaFoldDB" id="A0A7S4E5G8"/>
<evidence type="ECO:0000256" key="1">
    <source>
        <dbReference type="SAM" id="MobiDB-lite"/>
    </source>
</evidence>
<name>A0A7S4E5G8_9STRA</name>
<feature type="compositionally biased region" description="Low complexity" evidence="1">
    <location>
        <begin position="31"/>
        <end position="45"/>
    </location>
</feature>
<dbReference type="EMBL" id="HBIW01006939">
    <property type="protein sequence ID" value="CAE0690380.1"/>
    <property type="molecule type" value="Transcribed_RNA"/>
</dbReference>
<proteinExistence type="predicted"/>
<feature type="region of interest" description="Disordered" evidence="1">
    <location>
        <begin position="1"/>
        <end position="49"/>
    </location>
</feature>